<evidence type="ECO:0000313" key="1">
    <source>
        <dbReference type="EMBL" id="MBB3081699.1"/>
    </source>
</evidence>
<dbReference type="EMBL" id="JACHXE010000015">
    <property type="protein sequence ID" value="MBB3081699.1"/>
    <property type="molecule type" value="Genomic_DNA"/>
</dbReference>
<sequence>MIVDTITFPIMFFLRLWPELPHVQVSHERVAC</sequence>
<protein>
    <submittedName>
        <fullName evidence="1">Uncharacterized protein</fullName>
    </submittedName>
</protein>
<name>A0A7W4ZZQ1_9ACTN</name>
<keyword evidence="2" id="KW-1185">Reference proteome</keyword>
<evidence type="ECO:0000313" key="2">
    <source>
        <dbReference type="Proteomes" id="UP000572907"/>
    </source>
</evidence>
<reference evidence="1 2" key="1">
    <citation type="submission" date="2020-08" db="EMBL/GenBank/DDBJ databases">
        <title>Genomic Encyclopedia of Type Strains, Phase III (KMG-III): the genomes of soil and plant-associated and newly described type strains.</title>
        <authorList>
            <person name="Whitman W."/>
        </authorList>
    </citation>
    <scope>NUCLEOTIDE SEQUENCE [LARGE SCALE GENOMIC DNA]</scope>
    <source>
        <strain evidence="1 2">CECT 3237</strain>
    </source>
</reference>
<dbReference type="Proteomes" id="UP000572907">
    <property type="component" value="Unassembled WGS sequence"/>
</dbReference>
<gene>
    <name evidence="1" type="ORF">FHS41_008257</name>
</gene>
<accession>A0A7W4ZZQ1</accession>
<organism evidence="1 2">
    <name type="scientific">Streptomyces violarus</name>
    <dbReference type="NCBI Taxonomy" id="67380"/>
    <lineage>
        <taxon>Bacteria</taxon>
        <taxon>Bacillati</taxon>
        <taxon>Actinomycetota</taxon>
        <taxon>Actinomycetes</taxon>
        <taxon>Kitasatosporales</taxon>
        <taxon>Streptomycetaceae</taxon>
        <taxon>Streptomyces</taxon>
    </lineage>
</organism>
<comment type="caution">
    <text evidence="1">The sequence shown here is derived from an EMBL/GenBank/DDBJ whole genome shotgun (WGS) entry which is preliminary data.</text>
</comment>
<dbReference type="AlphaFoldDB" id="A0A7W4ZZQ1"/>
<proteinExistence type="predicted"/>